<sequence length="185" mass="21881">MTQSQLNLLVQECKAKNFSFIIYNTIMDIPTASSFNDLQKIFEILKQSNEPKIQYMVSFFNKYLNLGSIFISEYLDKREIKRNMPNQLYKKVHKIKKKKKEMGGKKEEKEIPKKCQKFVHNDNDYLDINYHENDSIELEEQKITLKEKKLQILSHEAMVRKALAEAESLELANLEKKKELGLNFN</sequence>
<proteinExistence type="predicted"/>
<reference evidence="2 3" key="1">
    <citation type="submission" date="2018-06" db="EMBL/GenBank/DDBJ databases">
        <title>Comparative genomics reveals the genomic features of Rhizophagus irregularis, R. cerebriforme, R. diaphanum and Gigaspora rosea, and their symbiotic lifestyle signature.</title>
        <authorList>
            <person name="Morin E."/>
            <person name="San Clemente H."/>
            <person name="Chen E.C.H."/>
            <person name="De La Providencia I."/>
            <person name="Hainaut M."/>
            <person name="Kuo A."/>
            <person name="Kohler A."/>
            <person name="Murat C."/>
            <person name="Tang N."/>
            <person name="Roy S."/>
            <person name="Loubradou J."/>
            <person name="Henrissat B."/>
            <person name="Grigoriev I.V."/>
            <person name="Corradi N."/>
            <person name="Roux C."/>
            <person name="Martin F.M."/>
        </authorList>
    </citation>
    <scope>NUCLEOTIDE SEQUENCE [LARGE SCALE GENOMIC DNA]</scope>
    <source>
        <strain evidence="2 3">DAOM 227022</strain>
    </source>
</reference>
<dbReference type="OrthoDB" id="10638990at2759"/>
<evidence type="ECO:0000256" key="1">
    <source>
        <dbReference type="SAM" id="Coils"/>
    </source>
</evidence>
<name>A0A397SPY1_9GLOM</name>
<organism evidence="2 3">
    <name type="scientific">Glomus cerebriforme</name>
    <dbReference type="NCBI Taxonomy" id="658196"/>
    <lineage>
        <taxon>Eukaryota</taxon>
        <taxon>Fungi</taxon>
        <taxon>Fungi incertae sedis</taxon>
        <taxon>Mucoromycota</taxon>
        <taxon>Glomeromycotina</taxon>
        <taxon>Glomeromycetes</taxon>
        <taxon>Glomerales</taxon>
        <taxon>Glomeraceae</taxon>
        <taxon>Glomus</taxon>
    </lineage>
</organism>
<dbReference type="EMBL" id="QKYT01000275">
    <property type="protein sequence ID" value="RIA88193.1"/>
    <property type="molecule type" value="Genomic_DNA"/>
</dbReference>
<keyword evidence="1" id="KW-0175">Coiled coil</keyword>
<gene>
    <name evidence="2" type="ORF">C1645_739574</name>
</gene>
<comment type="caution">
    <text evidence="2">The sequence shown here is derived from an EMBL/GenBank/DDBJ whole genome shotgun (WGS) entry which is preliminary data.</text>
</comment>
<evidence type="ECO:0000313" key="2">
    <source>
        <dbReference type="EMBL" id="RIA88193.1"/>
    </source>
</evidence>
<feature type="coiled-coil region" evidence="1">
    <location>
        <begin position="136"/>
        <end position="179"/>
    </location>
</feature>
<protein>
    <submittedName>
        <fullName evidence="2">Uncharacterized protein</fullName>
    </submittedName>
</protein>
<keyword evidence="3" id="KW-1185">Reference proteome</keyword>
<dbReference type="AlphaFoldDB" id="A0A397SPY1"/>
<evidence type="ECO:0000313" key="3">
    <source>
        <dbReference type="Proteomes" id="UP000265703"/>
    </source>
</evidence>
<accession>A0A397SPY1</accession>
<dbReference type="Proteomes" id="UP000265703">
    <property type="component" value="Unassembled WGS sequence"/>
</dbReference>